<dbReference type="Proteomes" id="UP000199008">
    <property type="component" value="Unassembled WGS sequence"/>
</dbReference>
<dbReference type="GO" id="GO:0022857">
    <property type="term" value="F:transmembrane transporter activity"/>
    <property type="evidence" value="ECO:0007669"/>
    <property type="project" value="TreeGrafter"/>
</dbReference>
<protein>
    <submittedName>
        <fullName evidence="11">TRAP-type C4-dicarboxylate transport system, small permease component</fullName>
    </submittedName>
</protein>
<keyword evidence="12" id="KW-1185">Reference proteome</keyword>
<dbReference type="PANTHER" id="PTHR35011:SF2">
    <property type="entry name" value="2,3-DIKETO-L-GULONATE TRAP TRANSPORTER SMALL PERMEASE PROTEIN YIAM"/>
    <property type="match status" value="1"/>
</dbReference>
<dbReference type="GO" id="GO:0005886">
    <property type="term" value="C:plasma membrane"/>
    <property type="evidence" value="ECO:0007669"/>
    <property type="project" value="UniProtKB-SubCell"/>
</dbReference>
<evidence type="ECO:0000259" key="10">
    <source>
        <dbReference type="Pfam" id="PF04290"/>
    </source>
</evidence>
<keyword evidence="5 9" id="KW-0812">Transmembrane</keyword>
<dbReference type="PANTHER" id="PTHR35011">
    <property type="entry name" value="2,3-DIKETO-L-GULONATE TRAP TRANSPORTER SMALL PERMEASE PROTEIN YIAM"/>
    <property type="match status" value="1"/>
</dbReference>
<organism evidence="11 12">
    <name type="scientific">Lacicoccus qingdaonensis</name>
    <dbReference type="NCBI Taxonomy" id="576118"/>
    <lineage>
        <taxon>Bacteria</taxon>
        <taxon>Bacillati</taxon>
        <taxon>Bacillota</taxon>
        <taxon>Bacilli</taxon>
        <taxon>Bacillales</taxon>
        <taxon>Salinicoccaceae</taxon>
        <taxon>Lacicoccus</taxon>
    </lineage>
</organism>
<comment type="subcellular location">
    <subcellularLocation>
        <location evidence="1">Cell inner membrane</location>
        <topology evidence="1">Multi-pass membrane protein</topology>
    </subcellularLocation>
</comment>
<dbReference type="GO" id="GO:0015740">
    <property type="term" value="P:C4-dicarboxylate transport"/>
    <property type="evidence" value="ECO:0007669"/>
    <property type="project" value="TreeGrafter"/>
</dbReference>
<keyword evidence="6 9" id="KW-1133">Transmembrane helix</keyword>
<evidence type="ECO:0000256" key="7">
    <source>
        <dbReference type="ARBA" id="ARBA00023136"/>
    </source>
</evidence>
<dbReference type="InterPro" id="IPR007387">
    <property type="entry name" value="TRAP_DctQ"/>
</dbReference>
<gene>
    <name evidence="11" type="ORF">SAMN05216216_11562</name>
</gene>
<feature type="transmembrane region" description="Helical" evidence="9">
    <location>
        <begin position="7"/>
        <end position="31"/>
    </location>
</feature>
<evidence type="ECO:0000256" key="9">
    <source>
        <dbReference type="SAM" id="Phobius"/>
    </source>
</evidence>
<sequence length="154" mass="17470">MKAFYNAVLVLCSILLIIIMFTTVAGVFFRYVVGSPLIWSDELARFALIWMVFLGAGVVSFKDKQLFVDFIYEYTGPKMTNFLKTFSAFIVLAFLIVLVVFSIDLLRVAGYNTSPALDIPYSFWRGSVVAGSILMIVAIIYNQFLKMKEWKGDK</sequence>
<evidence type="ECO:0000256" key="5">
    <source>
        <dbReference type="ARBA" id="ARBA00022692"/>
    </source>
</evidence>
<evidence type="ECO:0000256" key="3">
    <source>
        <dbReference type="ARBA" id="ARBA00022475"/>
    </source>
</evidence>
<feature type="transmembrane region" description="Helical" evidence="9">
    <location>
        <begin position="123"/>
        <end position="141"/>
    </location>
</feature>
<evidence type="ECO:0000256" key="1">
    <source>
        <dbReference type="ARBA" id="ARBA00004429"/>
    </source>
</evidence>
<keyword evidence="4" id="KW-0997">Cell inner membrane</keyword>
<keyword evidence="3" id="KW-1003">Cell membrane</keyword>
<dbReference type="EMBL" id="FNFY01000015">
    <property type="protein sequence ID" value="SDK96359.1"/>
    <property type="molecule type" value="Genomic_DNA"/>
</dbReference>
<evidence type="ECO:0000256" key="2">
    <source>
        <dbReference type="ARBA" id="ARBA00022448"/>
    </source>
</evidence>
<feature type="transmembrane region" description="Helical" evidence="9">
    <location>
        <begin position="43"/>
        <end position="61"/>
    </location>
</feature>
<proteinExistence type="inferred from homology"/>
<keyword evidence="7 9" id="KW-0472">Membrane</keyword>
<evidence type="ECO:0000313" key="12">
    <source>
        <dbReference type="Proteomes" id="UP000199008"/>
    </source>
</evidence>
<reference evidence="12" key="1">
    <citation type="submission" date="2016-10" db="EMBL/GenBank/DDBJ databases">
        <authorList>
            <person name="Varghese N."/>
            <person name="Submissions S."/>
        </authorList>
    </citation>
    <scope>NUCLEOTIDE SEQUENCE [LARGE SCALE GENOMIC DNA]</scope>
    <source>
        <strain evidence="12">CGMCC 1.8895</strain>
    </source>
</reference>
<dbReference type="RefSeq" id="WP_092986757.1">
    <property type="nucleotide sequence ID" value="NZ_FNFY01000015.1"/>
</dbReference>
<comment type="similarity">
    <text evidence="8">Belongs to the TRAP transporter small permease family.</text>
</comment>
<name>A0A1G9G6R2_9BACL</name>
<dbReference type="STRING" id="576118.SAMN05216216_11562"/>
<feature type="domain" description="Tripartite ATP-independent periplasmic transporters DctQ component" evidence="10">
    <location>
        <begin position="19"/>
        <end position="143"/>
    </location>
</feature>
<dbReference type="AlphaFoldDB" id="A0A1G9G6R2"/>
<evidence type="ECO:0000256" key="8">
    <source>
        <dbReference type="ARBA" id="ARBA00038436"/>
    </source>
</evidence>
<feature type="transmembrane region" description="Helical" evidence="9">
    <location>
        <begin position="82"/>
        <end position="103"/>
    </location>
</feature>
<accession>A0A1G9G6R2</accession>
<evidence type="ECO:0000256" key="4">
    <source>
        <dbReference type="ARBA" id="ARBA00022519"/>
    </source>
</evidence>
<keyword evidence="2" id="KW-0813">Transport</keyword>
<dbReference type="InterPro" id="IPR055348">
    <property type="entry name" value="DctQ"/>
</dbReference>
<dbReference type="OrthoDB" id="9814265at2"/>
<evidence type="ECO:0000313" key="11">
    <source>
        <dbReference type="EMBL" id="SDK96359.1"/>
    </source>
</evidence>
<evidence type="ECO:0000256" key="6">
    <source>
        <dbReference type="ARBA" id="ARBA00022989"/>
    </source>
</evidence>
<dbReference type="Pfam" id="PF04290">
    <property type="entry name" value="DctQ"/>
    <property type="match status" value="1"/>
</dbReference>